<dbReference type="AlphaFoldDB" id="A0A9E6XWW8"/>
<keyword evidence="1 4" id="KW-0560">Oxidoreductase</keyword>
<dbReference type="PANTHER" id="PTHR30137:SF8">
    <property type="entry name" value="BLR5498 PROTEIN"/>
    <property type="match status" value="1"/>
</dbReference>
<dbReference type="KEGG" id="sbae:DSM104329_02354"/>
<evidence type="ECO:0000259" key="3">
    <source>
        <dbReference type="Pfam" id="PF00296"/>
    </source>
</evidence>
<gene>
    <name evidence="4" type="primary">tgnB</name>
    <name evidence="4" type="ORF">DSM104329_02354</name>
</gene>
<evidence type="ECO:0000256" key="1">
    <source>
        <dbReference type="ARBA" id="ARBA00023002"/>
    </source>
</evidence>
<dbReference type="PANTHER" id="PTHR30137">
    <property type="entry name" value="LUCIFERASE-LIKE MONOOXYGENASE"/>
    <property type="match status" value="1"/>
</dbReference>
<dbReference type="Pfam" id="PF00296">
    <property type="entry name" value="Bac_luciferase"/>
    <property type="match status" value="1"/>
</dbReference>
<dbReference type="RefSeq" id="WP_259315635.1">
    <property type="nucleotide sequence ID" value="NZ_CP087164.1"/>
</dbReference>
<dbReference type="SUPFAM" id="SSF51679">
    <property type="entry name" value="Bacterial luciferase-like"/>
    <property type="match status" value="1"/>
</dbReference>
<evidence type="ECO:0000313" key="5">
    <source>
        <dbReference type="Proteomes" id="UP001162834"/>
    </source>
</evidence>
<dbReference type="EMBL" id="CP087164">
    <property type="protein sequence ID" value="UGS35957.1"/>
    <property type="molecule type" value="Genomic_DNA"/>
</dbReference>
<dbReference type="GO" id="GO:0005829">
    <property type="term" value="C:cytosol"/>
    <property type="evidence" value="ECO:0007669"/>
    <property type="project" value="TreeGrafter"/>
</dbReference>
<dbReference type="EC" id="1.14.14.-" evidence="4"/>
<dbReference type="InterPro" id="IPR011251">
    <property type="entry name" value="Luciferase-like_dom"/>
</dbReference>
<keyword evidence="2 4" id="KW-0503">Monooxygenase</keyword>
<protein>
    <submittedName>
        <fullName evidence="4">Flavin-dependent trigonelline monooxygenase, oxygenase component</fullName>
        <ecNumber evidence="4">1.14.14.-</ecNumber>
    </submittedName>
</protein>
<proteinExistence type="predicted"/>
<dbReference type="InterPro" id="IPR050766">
    <property type="entry name" value="Bact_Lucif_Oxidored"/>
</dbReference>
<evidence type="ECO:0000313" key="4">
    <source>
        <dbReference type="EMBL" id="UGS35957.1"/>
    </source>
</evidence>
<sequence>MKFGLMFSQQVPPESGITWQQPYEDMLRCLPRAEELGYTSVFNVSHHVQLDGLCPSPLIALAGAAAVTEQMRIGPGVLLVPLYAPLKLAEDVAVLDCLSNGRLIFGVAPGYVSEEFAAHGVPREERFGRFWEALELMDRAWTEERFSFEGKYFQVPETQVNPKPVQQPVPIWWGLSGPKSLARAARRGGTLFPSPRHGIAEIQEHLDVWRGAGGEVDELPVIREVFVAETREKAEELAAPAVTYLFRELYGKKSAQGERELRDDAGKTVRAEDQVDFEHFKGRYVIGDPEFAYQELVKYQRELGATEIICWMHLPGLRGDVAMRSVELFAKEVMPAFREPASV</sequence>
<feature type="domain" description="Luciferase-like" evidence="3">
    <location>
        <begin position="1"/>
        <end position="305"/>
    </location>
</feature>
<dbReference type="GO" id="GO:0004497">
    <property type="term" value="F:monooxygenase activity"/>
    <property type="evidence" value="ECO:0007669"/>
    <property type="project" value="UniProtKB-KW"/>
</dbReference>
<dbReference type="CDD" id="cd00347">
    <property type="entry name" value="Flavin_utilizing_monoxygenases"/>
    <property type="match status" value="1"/>
</dbReference>
<accession>A0A9E6XWW8</accession>
<dbReference type="Proteomes" id="UP001162834">
    <property type="component" value="Chromosome"/>
</dbReference>
<organism evidence="4 5">
    <name type="scientific">Capillimicrobium parvum</name>
    <dbReference type="NCBI Taxonomy" id="2884022"/>
    <lineage>
        <taxon>Bacteria</taxon>
        <taxon>Bacillati</taxon>
        <taxon>Actinomycetota</taxon>
        <taxon>Thermoleophilia</taxon>
        <taxon>Solirubrobacterales</taxon>
        <taxon>Capillimicrobiaceae</taxon>
        <taxon>Capillimicrobium</taxon>
    </lineage>
</organism>
<dbReference type="GO" id="GO:0016705">
    <property type="term" value="F:oxidoreductase activity, acting on paired donors, with incorporation or reduction of molecular oxygen"/>
    <property type="evidence" value="ECO:0007669"/>
    <property type="project" value="InterPro"/>
</dbReference>
<reference evidence="4" key="1">
    <citation type="journal article" date="2022" name="Int. J. Syst. Evol. Microbiol.">
        <title>Pseudomonas aegrilactucae sp. nov. and Pseudomonas morbosilactucae sp. nov., pathogens causing bacterial rot of lettuce in Japan.</title>
        <authorList>
            <person name="Sawada H."/>
            <person name="Fujikawa T."/>
            <person name="Satou M."/>
        </authorList>
    </citation>
    <scope>NUCLEOTIDE SEQUENCE</scope>
    <source>
        <strain evidence="4">0166_1</strain>
    </source>
</reference>
<dbReference type="Gene3D" id="3.20.20.30">
    <property type="entry name" value="Luciferase-like domain"/>
    <property type="match status" value="1"/>
</dbReference>
<keyword evidence="5" id="KW-1185">Reference proteome</keyword>
<evidence type="ECO:0000256" key="2">
    <source>
        <dbReference type="ARBA" id="ARBA00023033"/>
    </source>
</evidence>
<name>A0A9E6XWW8_9ACTN</name>
<dbReference type="InterPro" id="IPR036661">
    <property type="entry name" value="Luciferase-like_sf"/>
</dbReference>